<organism evidence="2 3">
    <name type="scientific">Rhizophagus irregularis</name>
    <dbReference type="NCBI Taxonomy" id="588596"/>
    <lineage>
        <taxon>Eukaryota</taxon>
        <taxon>Fungi</taxon>
        <taxon>Fungi incertae sedis</taxon>
        <taxon>Mucoromycota</taxon>
        <taxon>Glomeromycotina</taxon>
        <taxon>Glomeromycetes</taxon>
        <taxon>Glomerales</taxon>
        <taxon>Glomeraceae</taxon>
        <taxon>Rhizophagus</taxon>
    </lineage>
</organism>
<feature type="region of interest" description="Disordered" evidence="1">
    <location>
        <begin position="1"/>
        <end position="92"/>
    </location>
</feature>
<gene>
    <name evidence="2" type="ORF">RhiirA1_399985</name>
</gene>
<dbReference type="AlphaFoldDB" id="A0A2N0R7V3"/>
<accession>A0A2N0R7V3</accession>
<dbReference type="EMBL" id="LLXH01001337">
    <property type="protein sequence ID" value="PKC59389.1"/>
    <property type="molecule type" value="Genomic_DNA"/>
</dbReference>
<evidence type="ECO:0000313" key="2">
    <source>
        <dbReference type="EMBL" id="PKC59389.1"/>
    </source>
</evidence>
<evidence type="ECO:0000313" key="3">
    <source>
        <dbReference type="Proteomes" id="UP000232688"/>
    </source>
</evidence>
<evidence type="ECO:0000256" key="1">
    <source>
        <dbReference type="SAM" id="MobiDB-lite"/>
    </source>
</evidence>
<dbReference type="VEuPathDB" id="FungiDB:FUN_014136"/>
<dbReference type="VEuPathDB" id="FungiDB:RhiirA1_399985"/>
<feature type="compositionally biased region" description="Acidic residues" evidence="1">
    <location>
        <begin position="199"/>
        <end position="210"/>
    </location>
</feature>
<dbReference type="Proteomes" id="UP000232688">
    <property type="component" value="Unassembled WGS sequence"/>
</dbReference>
<protein>
    <submittedName>
        <fullName evidence="2">Uncharacterized protein</fullName>
    </submittedName>
</protein>
<sequence length="249" mass="28895">MTRAKKSQEKQVKEKVIAAENRTRSPLRLASEPKTPITPPERIYRELGNFTSRKESTLHLSKPTGHYRSSTPEGSPHRPPNEQQRRSKTPNVETVIDMIKKWRLNEGTTPEQTEILEQTSHSSKPNKELRKDNVAPDEVVKIINEHRQMKKIEYVQYNSKSGSKSNLTDKLDELQSIFEQLDSAMEWEKINTQAKSESEPSDEEESESESEEVKPYILEPEKEEGSTRAAKHMVLDKKKKKKKKKNYRK</sequence>
<comment type="caution">
    <text evidence="2">The sequence shown here is derived from an EMBL/GenBank/DDBJ whole genome shotgun (WGS) entry which is preliminary data.</text>
</comment>
<feature type="compositionally biased region" description="Basic residues" evidence="1">
    <location>
        <begin position="237"/>
        <end position="249"/>
    </location>
</feature>
<feature type="compositionally biased region" description="Basic and acidic residues" evidence="1">
    <location>
        <begin position="1"/>
        <end position="23"/>
    </location>
</feature>
<feature type="compositionally biased region" description="Basic and acidic residues" evidence="1">
    <location>
        <begin position="75"/>
        <end position="85"/>
    </location>
</feature>
<feature type="region of interest" description="Disordered" evidence="1">
    <location>
        <begin position="188"/>
        <end position="249"/>
    </location>
</feature>
<feature type="region of interest" description="Disordered" evidence="1">
    <location>
        <begin position="105"/>
        <end position="133"/>
    </location>
</feature>
<proteinExistence type="predicted"/>
<name>A0A2N0R7V3_9GLOM</name>
<reference evidence="2 3" key="2">
    <citation type="submission" date="2017-10" db="EMBL/GenBank/DDBJ databases">
        <title>Genome analyses suggest a sexual origin of heterokaryosis in a supposedly ancient asexual fungus.</title>
        <authorList>
            <person name="Corradi N."/>
            <person name="Sedzielewska K."/>
            <person name="Noel J."/>
            <person name="Charron P."/>
            <person name="Farinelli L."/>
            <person name="Marton T."/>
            <person name="Kruger M."/>
            <person name="Pelin A."/>
            <person name="Brachmann A."/>
            <person name="Corradi N."/>
        </authorList>
    </citation>
    <scope>NUCLEOTIDE SEQUENCE [LARGE SCALE GENOMIC DNA]</scope>
    <source>
        <strain evidence="2 3">A1</strain>
    </source>
</reference>
<reference evidence="2 3" key="1">
    <citation type="submission" date="2017-10" db="EMBL/GenBank/DDBJ databases">
        <title>Extensive intraspecific genome diversity in a model arbuscular mycorrhizal fungus.</title>
        <authorList>
            <person name="Chen E.C.H."/>
            <person name="Morin E."/>
            <person name="Baudet D."/>
            <person name="Noel J."/>
            <person name="Ndikumana S."/>
            <person name="Charron P."/>
            <person name="St-Onge C."/>
            <person name="Giorgi J."/>
            <person name="Grigoriev I.V."/>
            <person name="Roux C."/>
            <person name="Martin F.M."/>
            <person name="Corradi N."/>
        </authorList>
    </citation>
    <scope>NUCLEOTIDE SEQUENCE [LARGE SCALE GENOMIC DNA]</scope>
    <source>
        <strain evidence="2 3">A1</strain>
    </source>
</reference>
<feature type="compositionally biased region" description="Polar residues" evidence="1">
    <location>
        <begin position="106"/>
        <end position="123"/>
    </location>
</feature>
<feature type="compositionally biased region" description="Basic and acidic residues" evidence="1">
    <location>
        <begin position="211"/>
        <end position="226"/>
    </location>
</feature>